<feature type="region of interest" description="Disordered" evidence="4">
    <location>
        <begin position="149"/>
        <end position="177"/>
    </location>
</feature>
<dbReference type="RefSeq" id="XP_002171674.1">
    <property type="nucleotide sequence ID" value="XM_002171638.2"/>
</dbReference>
<dbReference type="PROSITE" id="PS00674">
    <property type="entry name" value="AAA"/>
    <property type="match status" value="2"/>
</dbReference>
<dbReference type="GeneID" id="7049540"/>
<dbReference type="InterPro" id="IPR027417">
    <property type="entry name" value="P-loop_NTPase"/>
</dbReference>
<evidence type="ECO:0000256" key="1">
    <source>
        <dbReference type="ARBA" id="ARBA00022737"/>
    </source>
</evidence>
<dbReference type="InterPro" id="IPR041569">
    <property type="entry name" value="AAA_lid_3"/>
</dbReference>
<organism evidence="6 7">
    <name type="scientific">Schizosaccharomyces japonicus (strain yFS275 / FY16936)</name>
    <name type="common">Fission yeast</name>
    <dbReference type="NCBI Taxonomy" id="402676"/>
    <lineage>
        <taxon>Eukaryota</taxon>
        <taxon>Fungi</taxon>
        <taxon>Dikarya</taxon>
        <taxon>Ascomycota</taxon>
        <taxon>Taphrinomycotina</taxon>
        <taxon>Schizosaccharomycetes</taxon>
        <taxon>Schizosaccharomycetales</taxon>
        <taxon>Schizosaccharomycetaceae</taxon>
        <taxon>Schizosaccharomyces</taxon>
    </lineage>
</organism>
<dbReference type="PANTHER" id="PTHR23077:SF27">
    <property type="entry name" value="ATPASE FAMILY GENE 2 PROTEIN HOMOLOG A"/>
    <property type="match status" value="1"/>
</dbReference>
<dbReference type="InterPro" id="IPR003593">
    <property type="entry name" value="AAA+_ATPase"/>
</dbReference>
<dbReference type="FunFam" id="1.10.8.60:FF:000178">
    <property type="entry name" value="CDC48/VCP homolog, AAA superfamily"/>
    <property type="match status" value="1"/>
</dbReference>
<dbReference type="GO" id="GO:0042273">
    <property type="term" value="P:ribosomal large subunit biogenesis"/>
    <property type="evidence" value="ECO:0000318"/>
    <property type="project" value="GO_Central"/>
</dbReference>
<dbReference type="AlphaFoldDB" id="B6JVI0"/>
<dbReference type="GO" id="GO:0016887">
    <property type="term" value="F:ATP hydrolysis activity"/>
    <property type="evidence" value="ECO:0000318"/>
    <property type="project" value="GO_Central"/>
</dbReference>
<dbReference type="HOGENOM" id="CLU_000688_12_3_1"/>
<evidence type="ECO:0000256" key="4">
    <source>
        <dbReference type="SAM" id="MobiDB-lite"/>
    </source>
</evidence>
<dbReference type="SMART" id="SM00382">
    <property type="entry name" value="AAA"/>
    <property type="match status" value="2"/>
</dbReference>
<dbReference type="SUPFAM" id="SSF52540">
    <property type="entry name" value="P-loop containing nucleoside triphosphate hydrolases"/>
    <property type="match status" value="2"/>
</dbReference>
<dbReference type="FunFam" id="3.40.50.300:FF:000012">
    <property type="entry name" value="Transitional endoplasmic reticulum ATPase"/>
    <property type="match status" value="1"/>
</dbReference>
<dbReference type="EMBL" id="KE651166">
    <property type="protein sequence ID" value="EEB05381.1"/>
    <property type="molecule type" value="Genomic_DNA"/>
</dbReference>
<dbReference type="Gene3D" id="3.40.50.300">
    <property type="entry name" value="P-loop containing nucleotide triphosphate hydrolases"/>
    <property type="match status" value="2"/>
</dbReference>
<gene>
    <name evidence="6" type="ORF">SJAG_00390</name>
</gene>
<evidence type="ECO:0000313" key="7">
    <source>
        <dbReference type="Proteomes" id="UP000001744"/>
    </source>
</evidence>
<dbReference type="OrthoDB" id="27435at2759"/>
<dbReference type="PANTHER" id="PTHR23077">
    <property type="entry name" value="AAA-FAMILY ATPASE"/>
    <property type="match status" value="1"/>
</dbReference>
<dbReference type="InterPro" id="IPR003960">
    <property type="entry name" value="ATPase_AAA_CS"/>
</dbReference>
<dbReference type="InterPro" id="IPR003959">
    <property type="entry name" value="ATPase_AAA_core"/>
</dbReference>
<evidence type="ECO:0000313" key="6">
    <source>
        <dbReference type="EMBL" id="EEB05381.1"/>
    </source>
</evidence>
<dbReference type="CDD" id="cd19503">
    <property type="entry name" value="RecA-like_CDC48_NLV2_r1-like"/>
    <property type="match status" value="1"/>
</dbReference>
<keyword evidence="2" id="KW-0547">Nucleotide-binding</keyword>
<evidence type="ECO:0000256" key="3">
    <source>
        <dbReference type="ARBA" id="ARBA00022840"/>
    </source>
</evidence>
<keyword evidence="1" id="KW-0677">Repeat</keyword>
<evidence type="ECO:0000256" key="2">
    <source>
        <dbReference type="ARBA" id="ARBA00022741"/>
    </source>
</evidence>
<dbReference type="GO" id="GO:0005524">
    <property type="term" value="F:ATP binding"/>
    <property type="evidence" value="ECO:0007669"/>
    <property type="project" value="UniProtKB-KW"/>
</dbReference>
<keyword evidence="3" id="KW-0067">ATP-binding</keyword>
<dbReference type="STRING" id="402676.B6JVI0"/>
<dbReference type="OMA" id="DRHIYVA"/>
<feature type="compositionally biased region" description="Low complexity" evidence="4">
    <location>
        <begin position="166"/>
        <end position="176"/>
    </location>
</feature>
<dbReference type="GO" id="GO:0005737">
    <property type="term" value="C:cytoplasm"/>
    <property type="evidence" value="ECO:0000318"/>
    <property type="project" value="GO_Central"/>
</dbReference>
<dbReference type="InterPro" id="IPR050168">
    <property type="entry name" value="AAA_ATPase_domain"/>
</dbReference>
<dbReference type="Pfam" id="PF00004">
    <property type="entry name" value="AAA"/>
    <property type="match status" value="2"/>
</dbReference>
<dbReference type="Pfam" id="PF17862">
    <property type="entry name" value="AAA_lid_3"/>
    <property type="match status" value="2"/>
</dbReference>
<dbReference type="eggNOG" id="KOG0730">
    <property type="taxonomic scope" value="Eukaryota"/>
</dbReference>
<protein>
    <submittedName>
        <fullName evidence="6">Ribosome biogenesis factor recycling AAA family ATPase</fullName>
    </submittedName>
</protein>
<dbReference type="FunFam" id="3.40.50.300:FF:000018">
    <property type="entry name" value="Cell division control 48"/>
    <property type="match status" value="1"/>
</dbReference>
<reference evidence="6 7" key="1">
    <citation type="journal article" date="2011" name="Science">
        <title>Comparative functional genomics of the fission yeasts.</title>
        <authorList>
            <person name="Rhind N."/>
            <person name="Chen Z."/>
            <person name="Yassour M."/>
            <person name="Thompson D.A."/>
            <person name="Haas B.J."/>
            <person name="Habib N."/>
            <person name="Wapinski I."/>
            <person name="Roy S."/>
            <person name="Lin M.F."/>
            <person name="Heiman D.I."/>
            <person name="Young S.K."/>
            <person name="Furuya K."/>
            <person name="Guo Y."/>
            <person name="Pidoux A."/>
            <person name="Chen H.M."/>
            <person name="Robbertse B."/>
            <person name="Goldberg J.M."/>
            <person name="Aoki K."/>
            <person name="Bayne E.H."/>
            <person name="Berlin A.M."/>
            <person name="Desjardins C.A."/>
            <person name="Dobbs E."/>
            <person name="Dukaj L."/>
            <person name="Fan L."/>
            <person name="FitzGerald M.G."/>
            <person name="French C."/>
            <person name="Gujja S."/>
            <person name="Hansen K."/>
            <person name="Keifenheim D."/>
            <person name="Levin J.Z."/>
            <person name="Mosher R.A."/>
            <person name="Mueller C.A."/>
            <person name="Pfiffner J."/>
            <person name="Priest M."/>
            <person name="Russ C."/>
            <person name="Smialowska A."/>
            <person name="Swoboda P."/>
            <person name="Sykes S.M."/>
            <person name="Vaughn M."/>
            <person name="Vengrova S."/>
            <person name="Yoder R."/>
            <person name="Zeng Q."/>
            <person name="Allshire R."/>
            <person name="Baulcombe D."/>
            <person name="Birren B.W."/>
            <person name="Brown W."/>
            <person name="Ekwall K."/>
            <person name="Kellis M."/>
            <person name="Leatherwood J."/>
            <person name="Levin H."/>
            <person name="Margalit H."/>
            <person name="Martienssen R."/>
            <person name="Nieduszynski C.A."/>
            <person name="Spatafora J.W."/>
            <person name="Friedman N."/>
            <person name="Dalgaard J.Z."/>
            <person name="Baumann P."/>
            <person name="Niki H."/>
            <person name="Regev A."/>
            <person name="Nusbaum C."/>
        </authorList>
    </citation>
    <scope>NUCLEOTIDE SEQUENCE [LARGE SCALE GENOMIC DNA]</scope>
    <source>
        <strain evidence="7">yFS275 / FY16936</strain>
    </source>
</reference>
<dbReference type="Gene3D" id="1.10.8.60">
    <property type="match status" value="2"/>
</dbReference>
<dbReference type="Proteomes" id="UP000001744">
    <property type="component" value="Unassembled WGS sequence"/>
</dbReference>
<sequence length="807" mass="87907">MSSPKFTVHFNPNPGTKKQARHVYLTPAAVARMRLCVMQFVCVKHDGGEAVGIVQTLSNNNYGPFEMLITPEFASWANVKQYQKVTIAPYTKPLKVAAVAKISTVGQLPSSVSSEAAVKDLLRELRYIHPGMTIPMSFISNNNLVTPPASPAKRAVNKKTSHPNKTESGSSTSESSAALTIDEVHVESPDTLLEAVSALSLEEVQIFKFDAFSEVDVEFPSPPALQFASPKRNGAATPVGTSQTPQPEAIRVTFDKIGGLQKQIAILRDAVELPLLHPELFEHFHITPPRGILLYGPPGTGKTMILRAVAAETSAQVFTVDGPSIVGKYLGETESRLRKIFEDARANQPSIIFVDEIDALVPKRTGDVSEAESRTVATFLTLLDGMANAGRVAVVAATNRPNSIDEALRRPGRLEKEIEIGIPDKEARLDILKLLFHEVPNSLSDGDIEDLAARSHAYVGADLAAVVREAALRAIKRVIACKQSKVSEEKMDKSVDTDSAVVEDNNSAIPAVTDEKVNMDDVEFALSSVRQSAMREFIMESPNVTWSQIGGQEEVKQKLKEAIEWPLTHPETFVKLGVTPPKGILLYGPPGCSKTLTAKAIATETGFNFIAVKGPELLQKYVGESERAVRQIFHKARQASPSVIFFDEIDALTTERGGHDNSNDRVVAALLNEMDGIESLKNVLVLAATNRPDVIDPALMRPGRLDRLLYVGPPDAEARLAILRIQAKRMTFASDVRLEELAQLTDGCSGAEVVAMCQDAGLIAMHENVEAQQVSQAHFEAALKNLRRGITSEMIEFYESFKNQTTA</sequence>
<feature type="domain" description="AAA+ ATPase" evidence="5">
    <location>
        <begin position="580"/>
        <end position="715"/>
    </location>
</feature>
<proteinExistence type="predicted"/>
<keyword evidence="7" id="KW-1185">Reference proteome</keyword>
<dbReference type="CDD" id="cd19511">
    <property type="entry name" value="RecA-like_CDC48_r2-like"/>
    <property type="match status" value="1"/>
</dbReference>
<dbReference type="JaponicusDB" id="SJAG_00390"/>
<feature type="domain" description="AAA+ ATPase" evidence="5">
    <location>
        <begin position="288"/>
        <end position="424"/>
    </location>
</feature>
<dbReference type="VEuPathDB" id="FungiDB:SJAG_00390"/>
<accession>B6JVI0</accession>
<name>B6JVI0_SCHJY</name>
<evidence type="ECO:0000259" key="5">
    <source>
        <dbReference type="SMART" id="SM00382"/>
    </source>
</evidence>